<dbReference type="AlphaFoldDB" id="A0A4Y2HRX8"/>
<protein>
    <submittedName>
        <fullName evidence="2">Uncharacterized protein</fullName>
    </submittedName>
</protein>
<reference evidence="2 3" key="1">
    <citation type="journal article" date="2019" name="Sci. Rep.">
        <title>Orb-weaving spider Araneus ventricosus genome elucidates the spidroin gene catalogue.</title>
        <authorList>
            <person name="Kono N."/>
            <person name="Nakamura H."/>
            <person name="Ohtoshi R."/>
            <person name="Moran D.A.P."/>
            <person name="Shinohara A."/>
            <person name="Yoshida Y."/>
            <person name="Fujiwara M."/>
            <person name="Mori M."/>
            <person name="Tomita M."/>
            <person name="Arakawa K."/>
        </authorList>
    </citation>
    <scope>NUCLEOTIDE SEQUENCE [LARGE SCALE GENOMIC DNA]</scope>
</reference>
<dbReference type="Proteomes" id="UP000499080">
    <property type="component" value="Unassembled WGS sequence"/>
</dbReference>
<dbReference type="EMBL" id="BGPR01002113">
    <property type="protein sequence ID" value="GBM67923.1"/>
    <property type="molecule type" value="Genomic_DNA"/>
</dbReference>
<keyword evidence="1" id="KW-0880">Kelch repeat</keyword>
<name>A0A4Y2HRX8_ARAVE</name>
<sequence length="166" mass="19273">MDFTENCFTSITLRLPRVWYVKEGPERIEEDDLEEEIRSHTIVSSNPHIFGLMLIDQFNFCTLERTMLSQHSSLEPQNQNLPCSYDPRMPNRLYLIARHSVMMCRAYNPEKNSWVSLPAPDIFRKRFSIAACNEQLLAIAGVNNEEGDLKKVEAYDPLQEYLDAIS</sequence>
<dbReference type="SUPFAM" id="SSF117281">
    <property type="entry name" value="Kelch motif"/>
    <property type="match status" value="1"/>
</dbReference>
<organism evidence="2 3">
    <name type="scientific">Araneus ventricosus</name>
    <name type="common">Orbweaver spider</name>
    <name type="synonym">Epeira ventricosa</name>
    <dbReference type="NCBI Taxonomy" id="182803"/>
    <lineage>
        <taxon>Eukaryota</taxon>
        <taxon>Metazoa</taxon>
        <taxon>Ecdysozoa</taxon>
        <taxon>Arthropoda</taxon>
        <taxon>Chelicerata</taxon>
        <taxon>Arachnida</taxon>
        <taxon>Araneae</taxon>
        <taxon>Araneomorphae</taxon>
        <taxon>Entelegynae</taxon>
        <taxon>Araneoidea</taxon>
        <taxon>Araneidae</taxon>
        <taxon>Araneus</taxon>
    </lineage>
</organism>
<comment type="caution">
    <text evidence="2">The sequence shown here is derived from an EMBL/GenBank/DDBJ whole genome shotgun (WGS) entry which is preliminary data.</text>
</comment>
<gene>
    <name evidence="2" type="ORF">AVEN_185349_1</name>
</gene>
<evidence type="ECO:0000313" key="2">
    <source>
        <dbReference type="EMBL" id="GBM67923.1"/>
    </source>
</evidence>
<proteinExistence type="predicted"/>
<dbReference type="InterPro" id="IPR015915">
    <property type="entry name" value="Kelch-typ_b-propeller"/>
</dbReference>
<dbReference type="OrthoDB" id="45365at2759"/>
<dbReference type="Gene3D" id="2.120.10.80">
    <property type="entry name" value="Kelch-type beta propeller"/>
    <property type="match status" value="1"/>
</dbReference>
<accession>A0A4Y2HRX8</accession>
<keyword evidence="3" id="KW-1185">Reference proteome</keyword>
<evidence type="ECO:0000313" key="3">
    <source>
        <dbReference type="Proteomes" id="UP000499080"/>
    </source>
</evidence>
<dbReference type="Pfam" id="PF01344">
    <property type="entry name" value="Kelch_1"/>
    <property type="match status" value="1"/>
</dbReference>
<evidence type="ECO:0000256" key="1">
    <source>
        <dbReference type="ARBA" id="ARBA00022441"/>
    </source>
</evidence>
<dbReference type="InterPro" id="IPR006652">
    <property type="entry name" value="Kelch_1"/>
</dbReference>